<evidence type="ECO:0000313" key="4">
    <source>
        <dbReference type="Proteomes" id="UP000007519"/>
    </source>
</evidence>
<dbReference type="Pfam" id="PF13584">
    <property type="entry name" value="BatD"/>
    <property type="match status" value="1"/>
</dbReference>
<dbReference type="EMBL" id="CP002831">
    <property type="protein sequence ID" value="AFC23964.1"/>
    <property type="molecule type" value="Genomic_DNA"/>
</dbReference>
<dbReference type="KEGG" id="sgn:SGRA_1229"/>
<dbReference type="Proteomes" id="UP000007519">
    <property type="component" value="Chromosome"/>
</dbReference>
<name>H6L4P0_SAPGL</name>
<accession>H6L4P0</accession>
<organism evidence="3 4">
    <name type="scientific">Saprospira grandis (strain Lewin)</name>
    <dbReference type="NCBI Taxonomy" id="984262"/>
    <lineage>
        <taxon>Bacteria</taxon>
        <taxon>Pseudomonadati</taxon>
        <taxon>Bacteroidota</taxon>
        <taxon>Saprospiria</taxon>
        <taxon>Saprospirales</taxon>
        <taxon>Saprospiraceae</taxon>
        <taxon>Saprospira</taxon>
    </lineage>
</organism>
<evidence type="ECO:0000256" key="1">
    <source>
        <dbReference type="SAM" id="MobiDB-lite"/>
    </source>
</evidence>
<keyword evidence="4" id="KW-1185">Reference proteome</keyword>
<dbReference type="STRING" id="984262.SGRA_1229"/>
<feature type="signal peptide" evidence="2">
    <location>
        <begin position="1"/>
        <end position="19"/>
    </location>
</feature>
<gene>
    <name evidence="3" type="ordered locus">SGRA_1229</name>
</gene>
<feature type="chain" id="PRO_5003604633" evidence="2">
    <location>
        <begin position="20"/>
        <end position="239"/>
    </location>
</feature>
<proteinExistence type="predicted"/>
<dbReference type="HOGENOM" id="CLU_1155745_0_0_10"/>
<reference evidence="3 4" key="1">
    <citation type="journal article" date="2012" name="Stand. Genomic Sci.">
        <title>Complete genome sequencing and analysis of Saprospira grandis str. Lewin, a predatory marine bacterium.</title>
        <authorList>
            <person name="Saw J.H."/>
            <person name="Yuryev A."/>
            <person name="Kanbe M."/>
            <person name="Hou S."/>
            <person name="Young A.G."/>
            <person name="Aizawa S."/>
            <person name="Alam M."/>
        </authorList>
    </citation>
    <scope>NUCLEOTIDE SEQUENCE [LARGE SCALE GENOMIC DNA]</scope>
    <source>
        <strain evidence="3 4">Lewin</strain>
    </source>
</reference>
<evidence type="ECO:0000313" key="3">
    <source>
        <dbReference type="EMBL" id="AFC23964.1"/>
    </source>
</evidence>
<evidence type="ECO:0000256" key="2">
    <source>
        <dbReference type="SAM" id="SignalP"/>
    </source>
</evidence>
<dbReference type="OrthoDB" id="2079210at2"/>
<keyword evidence="2" id="KW-0732">Signal</keyword>
<protein>
    <submittedName>
        <fullName evidence="3">Aerotolerance-related exported protein</fullName>
    </submittedName>
</protein>
<dbReference type="InterPro" id="IPR025738">
    <property type="entry name" value="BatD"/>
</dbReference>
<dbReference type="AlphaFoldDB" id="H6L4P0"/>
<feature type="region of interest" description="Disordered" evidence="1">
    <location>
        <begin position="213"/>
        <end position="239"/>
    </location>
</feature>
<sequence>MKTLFSTLMGLFFVLGLGAQSPTISLEVPYDTVGTEDVFQLHYHIEQGEQVEFKQPDFVDFEVVGTASSSQTSIINGQKTAKKTYSFSLKPRYAGYLALPSATAYIDGQTYSSPNGSVFVVEGPLRGNSKGNIFGNSPFSNDSPFGQGFNLQPDNFNFDMEGFGDLSDGRMQELMQKQEELMRRLQNPDSLLKQLEPQLRNMDQEFEELFRQMEDQFPGLLGPDAPKKEQPKEQKTYRL</sequence>
<dbReference type="RefSeq" id="WP_015691609.1">
    <property type="nucleotide sequence ID" value="NC_016940.1"/>
</dbReference>
<feature type="compositionally biased region" description="Basic and acidic residues" evidence="1">
    <location>
        <begin position="225"/>
        <end position="239"/>
    </location>
</feature>